<organism evidence="2 3">
    <name type="scientific">Kineothrix alysoides</name>
    <dbReference type="NCBI Taxonomy" id="1469948"/>
    <lineage>
        <taxon>Bacteria</taxon>
        <taxon>Bacillati</taxon>
        <taxon>Bacillota</taxon>
        <taxon>Clostridia</taxon>
        <taxon>Lachnospirales</taxon>
        <taxon>Lachnospiraceae</taxon>
        <taxon>Kineothrix</taxon>
    </lineage>
</organism>
<dbReference type="EMBL" id="SLUO01000013">
    <property type="protein sequence ID" value="TCL55978.1"/>
    <property type="molecule type" value="Genomic_DNA"/>
</dbReference>
<feature type="transmembrane region" description="Helical" evidence="1">
    <location>
        <begin position="148"/>
        <end position="170"/>
    </location>
</feature>
<reference evidence="2 3" key="1">
    <citation type="submission" date="2019-03" db="EMBL/GenBank/DDBJ databases">
        <title>Genomic Encyclopedia of Type Strains, Phase IV (KMG-IV): sequencing the most valuable type-strain genomes for metagenomic binning, comparative biology and taxonomic classification.</title>
        <authorList>
            <person name="Goeker M."/>
        </authorList>
    </citation>
    <scope>NUCLEOTIDE SEQUENCE [LARGE SCALE GENOMIC DNA]</scope>
    <source>
        <strain evidence="2 3">DSM 100556</strain>
    </source>
</reference>
<proteinExistence type="predicted"/>
<feature type="transmembrane region" description="Helical" evidence="1">
    <location>
        <begin position="12"/>
        <end position="32"/>
    </location>
</feature>
<keyword evidence="3" id="KW-1185">Reference proteome</keyword>
<dbReference type="STRING" id="1469948.GCA_000732725_00701"/>
<evidence type="ECO:0000313" key="2">
    <source>
        <dbReference type="EMBL" id="TCL55978.1"/>
    </source>
</evidence>
<feature type="transmembrane region" description="Helical" evidence="1">
    <location>
        <begin position="52"/>
        <end position="71"/>
    </location>
</feature>
<accession>A0A4R1QQE0</accession>
<feature type="transmembrane region" description="Helical" evidence="1">
    <location>
        <begin position="108"/>
        <end position="128"/>
    </location>
</feature>
<evidence type="ECO:0000256" key="1">
    <source>
        <dbReference type="SAM" id="Phobius"/>
    </source>
</evidence>
<keyword evidence="1" id="KW-1133">Transmembrane helix</keyword>
<keyword evidence="1" id="KW-0812">Transmembrane</keyword>
<dbReference type="AlphaFoldDB" id="A0A4R1QQE0"/>
<dbReference type="OrthoDB" id="1925870at2"/>
<keyword evidence="1" id="KW-0472">Membrane</keyword>
<evidence type="ECO:0008006" key="4">
    <source>
        <dbReference type="Google" id="ProtNLM"/>
    </source>
</evidence>
<name>A0A4R1QQE0_9FIRM</name>
<dbReference type="RefSeq" id="WP_031389457.1">
    <property type="nucleotide sequence ID" value="NZ_JPNB01000001.1"/>
</dbReference>
<evidence type="ECO:0000313" key="3">
    <source>
        <dbReference type="Proteomes" id="UP000295718"/>
    </source>
</evidence>
<protein>
    <recommendedName>
        <fullName evidence="4">ABC-2 family transporter</fullName>
    </recommendedName>
</protein>
<gene>
    <name evidence="2" type="ORF">EDD76_113116</name>
</gene>
<sequence length="174" mass="19866">MTYYKDEKKRIGVTYKLLVFGIVFINLVNLMSFTVSSKINIYGSSWSEGTGAIPFFSNDLLGGMVIIFLYMNHKLFWINEQGEKAFLPKKYEITPLTLKEIYGAKIRIMVNAVIVYMICSVGCYYFVLLGNRYPVMDFGKNIIEIAEAALAVAVFALFFLLYDFITYLGIERAS</sequence>
<dbReference type="Proteomes" id="UP000295718">
    <property type="component" value="Unassembled WGS sequence"/>
</dbReference>
<comment type="caution">
    <text evidence="2">The sequence shown here is derived from an EMBL/GenBank/DDBJ whole genome shotgun (WGS) entry which is preliminary data.</text>
</comment>